<dbReference type="InParanoid" id="A0A0L0HV92"/>
<organism evidence="12 13">
    <name type="scientific">Spizellomyces punctatus (strain DAOM BR117)</name>
    <dbReference type="NCBI Taxonomy" id="645134"/>
    <lineage>
        <taxon>Eukaryota</taxon>
        <taxon>Fungi</taxon>
        <taxon>Fungi incertae sedis</taxon>
        <taxon>Chytridiomycota</taxon>
        <taxon>Chytridiomycota incertae sedis</taxon>
        <taxon>Chytridiomycetes</taxon>
        <taxon>Spizellomycetales</taxon>
        <taxon>Spizellomycetaceae</taxon>
        <taxon>Spizellomyces</taxon>
    </lineage>
</organism>
<feature type="coiled-coil region" evidence="10">
    <location>
        <begin position="122"/>
        <end position="197"/>
    </location>
</feature>
<name>A0A0L0HV92_SPIPD</name>
<dbReference type="PROSITE" id="PS50089">
    <property type="entry name" value="ZF_RING_2"/>
    <property type="match status" value="1"/>
</dbReference>
<dbReference type="InterPro" id="IPR001841">
    <property type="entry name" value="Znf_RING"/>
</dbReference>
<dbReference type="VEuPathDB" id="FungiDB:SPPG_00518"/>
<evidence type="ECO:0000256" key="7">
    <source>
        <dbReference type="ARBA" id="ARBA00029873"/>
    </source>
</evidence>
<dbReference type="Pfam" id="PF06391">
    <property type="entry name" value="MAT1"/>
    <property type="match status" value="1"/>
</dbReference>
<dbReference type="GeneID" id="27684238"/>
<evidence type="ECO:0000313" key="12">
    <source>
        <dbReference type="EMBL" id="KND04815.1"/>
    </source>
</evidence>
<sequence length="309" mass="35483">MASLPVIDADTCPVCKSDRYLNPTMKLLVSPCFHKMCETCINRLFLQGPAPCPICKVILRKSNFVAQTFEDLYVEKEVQTRKRIGRVYNKRLEDFKGNLRAYNDYLEDVEEIMFNLINDVDVKETNERIKKYEQENKDLINANLQKQLIEEKAVHNRLDREKKEKQIRKEAYEQAIIEEAKVKLQAREEIIKRLASEEDASAQSIIADAVAKRSKAPDITKFLQERLPTADDTSIEAEPEDTTPFDPMDYTYQTTTYTAVRDSYIDPWLAHLRLNEPPRAEAAKASGFAPRFTYERAIGAAFSGVFAGL</sequence>
<dbReference type="GO" id="GO:0070985">
    <property type="term" value="C:transcription factor TFIIK complex"/>
    <property type="evidence" value="ECO:0007669"/>
    <property type="project" value="EnsemblFungi"/>
</dbReference>
<dbReference type="GO" id="GO:0061575">
    <property type="term" value="F:cyclin-dependent protein serine/threonine kinase activator activity"/>
    <property type="evidence" value="ECO:0007669"/>
    <property type="project" value="EnsemblFungi"/>
</dbReference>
<dbReference type="InterPro" id="IPR013083">
    <property type="entry name" value="Znf_RING/FYVE/PHD"/>
</dbReference>
<dbReference type="Pfam" id="PF17121">
    <property type="entry name" value="zf-C3HC4_5"/>
    <property type="match status" value="1"/>
</dbReference>
<dbReference type="AlphaFoldDB" id="A0A0L0HV92"/>
<keyword evidence="10" id="KW-0175">Coiled coil</keyword>
<dbReference type="InterPro" id="IPR015877">
    <property type="entry name" value="MAT1_centre"/>
</dbReference>
<keyword evidence="6" id="KW-0539">Nucleus</keyword>
<keyword evidence="4 9" id="KW-0863">Zinc-finger</keyword>
<dbReference type="GO" id="GO:0008270">
    <property type="term" value="F:zinc ion binding"/>
    <property type="evidence" value="ECO:0007669"/>
    <property type="project" value="UniProtKB-KW"/>
</dbReference>
<accession>A0A0L0HV92</accession>
<dbReference type="FunCoup" id="A0A0L0HV92">
    <property type="interactions" value="303"/>
</dbReference>
<keyword evidence="13" id="KW-1185">Reference proteome</keyword>
<evidence type="ECO:0000256" key="5">
    <source>
        <dbReference type="ARBA" id="ARBA00022833"/>
    </source>
</evidence>
<evidence type="ECO:0000256" key="4">
    <source>
        <dbReference type="ARBA" id="ARBA00022771"/>
    </source>
</evidence>
<dbReference type="FunFam" id="3.30.40.10:FF:000037">
    <property type="entry name" value="Cdk-activating kinase assembly factor MAT1, centre"/>
    <property type="match status" value="1"/>
</dbReference>
<dbReference type="RefSeq" id="XP_016612854.1">
    <property type="nucleotide sequence ID" value="XM_016748842.1"/>
</dbReference>
<dbReference type="NCBIfam" id="TIGR00570">
    <property type="entry name" value="cdk7"/>
    <property type="match status" value="1"/>
</dbReference>
<keyword evidence="5" id="KW-0862">Zinc</keyword>
<evidence type="ECO:0000256" key="8">
    <source>
        <dbReference type="ARBA" id="ARBA00033277"/>
    </source>
</evidence>
<evidence type="ECO:0000256" key="6">
    <source>
        <dbReference type="ARBA" id="ARBA00023242"/>
    </source>
</evidence>
<dbReference type="PANTHER" id="PTHR12683">
    <property type="entry name" value="CDK-ACTIVATING KINASE ASSEMBLY FACTOR MAT1"/>
    <property type="match status" value="1"/>
</dbReference>
<dbReference type="GO" id="GO:0006357">
    <property type="term" value="P:regulation of transcription by RNA polymerase II"/>
    <property type="evidence" value="ECO:0007669"/>
    <property type="project" value="TreeGrafter"/>
</dbReference>
<dbReference type="SMART" id="SM00184">
    <property type="entry name" value="RING"/>
    <property type="match status" value="1"/>
</dbReference>
<evidence type="ECO:0000256" key="2">
    <source>
        <dbReference type="ARBA" id="ARBA00022257"/>
    </source>
</evidence>
<evidence type="ECO:0000256" key="9">
    <source>
        <dbReference type="PROSITE-ProRule" id="PRU00175"/>
    </source>
</evidence>
<dbReference type="OrthoDB" id="5963at2759"/>
<dbReference type="InterPro" id="IPR017907">
    <property type="entry name" value="Znf_RING_CS"/>
</dbReference>
<evidence type="ECO:0000256" key="10">
    <source>
        <dbReference type="SAM" id="Coils"/>
    </source>
</evidence>
<keyword evidence="3" id="KW-0479">Metal-binding</keyword>
<dbReference type="Gene3D" id="3.30.40.10">
    <property type="entry name" value="Zinc/RING finger domain, C3HC4 (zinc finger)"/>
    <property type="match status" value="1"/>
</dbReference>
<proteinExistence type="predicted"/>
<gene>
    <name evidence="12" type="ORF">SPPG_00518</name>
</gene>
<dbReference type="GO" id="GO:0016301">
    <property type="term" value="F:kinase activity"/>
    <property type="evidence" value="ECO:0007669"/>
    <property type="project" value="UniProtKB-KW"/>
</dbReference>
<dbReference type="PROSITE" id="PS00518">
    <property type="entry name" value="ZF_RING_1"/>
    <property type="match status" value="1"/>
</dbReference>
<dbReference type="GO" id="GO:0001174">
    <property type="term" value="P:transcriptional start site selection at RNA polymerase II promoter"/>
    <property type="evidence" value="ECO:0007669"/>
    <property type="project" value="EnsemblFungi"/>
</dbReference>
<evidence type="ECO:0000256" key="1">
    <source>
        <dbReference type="ARBA" id="ARBA00004123"/>
    </source>
</evidence>
<keyword evidence="12" id="KW-0418">Kinase</keyword>
<dbReference type="PANTHER" id="PTHR12683:SF13">
    <property type="entry name" value="CDK-ACTIVATING KINASE ASSEMBLY FACTOR MAT1"/>
    <property type="match status" value="1"/>
</dbReference>
<comment type="subcellular location">
    <subcellularLocation>
        <location evidence="1">Nucleus</location>
    </subcellularLocation>
</comment>
<dbReference type="EMBL" id="KQ257450">
    <property type="protein sequence ID" value="KND04815.1"/>
    <property type="molecule type" value="Genomic_DNA"/>
</dbReference>
<dbReference type="SUPFAM" id="SSF57850">
    <property type="entry name" value="RING/U-box"/>
    <property type="match status" value="1"/>
</dbReference>
<dbReference type="eggNOG" id="KOG3800">
    <property type="taxonomic scope" value="Eukaryota"/>
</dbReference>
<feature type="domain" description="RING-type" evidence="11">
    <location>
        <begin position="12"/>
        <end position="56"/>
    </location>
</feature>
<protein>
    <recommendedName>
        <fullName evidence="2">RNA polymerase II transcription factor B subunit 3</fullName>
    </recommendedName>
    <alternativeName>
        <fullName evidence="8">RNA polymerase II transcription factor B 38 kDa subunit</fullName>
    </alternativeName>
    <alternativeName>
        <fullName evidence="7">RNA polymerase II transcription factor B p38 subunit</fullName>
    </alternativeName>
</protein>
<evidence type="ECO:0000256" key="3">
    <source>
        <dbReference type="ARBA" id="ARBA00022723"/>
    </source>
</evidence>
<evidence type="ECO:0000313" key="13">
    <source>
        <dbReference type="Proteomes" id="UP000053201"/>
    </source>
</evidence>
<dbReference type="Proteomes" id="UP000053201">
    <property type="component" value="Unassembled WGS sequence"/>
</dbReference>
<keyword evidence="12" id="KW-0808">Transferase</keyword>
<evidence type="ECO:0000259" key="11">
    <source>
        <dbReference type="PROSITE" id="PS50089"/>
    </source>
</evidence>
<dbReference type="GO" id="GO:0006289">
    <property type="term" value="P:nucleotide-excision repair"/>
    <property type="evidence" value="ECO:0007669"/>
    <property type="project" value="EnsemblFungi"/>
</dbReference>
<dbReference type="OMA" id="YMKDSVI"/>
<dbReference type="InterPro" id="IPR004575">
    <property type="entry name" value="MAT1/Tfb3"/>
</dbReference>
<dbReference type="STRING" id="645134.A0A0L0HV92"/>
<reference evidence="12 13" key="1">
    <citation type="submission" date="2009-08" db="EMBL/GenBank/DDBJ databases">
        <title>The Genome Sequence of Spizellomyces punctatus strain DAOM BR117.</title>
        <authorList>
            <consortium name="The Broad Institute Genome Sequencing Platform"/>
            <person name="Russ C."/>
            <person name="Cuomo C."/>
            <person name="Shea T."/>
            <person name="Young S.K."/>
            <person name="Zeng Q."/>
            <person name="Koehrsen M."/>
            <person name="Haas B."/>
            <person name="Borodovsky M."/>
            <person name="Guigo R."/>
            <person name="Alvarado L."/>
            <person name="Berlin A."/>
            <person name="Bochicchio J."/>
            <person name="Borenstein D."/>
            <person name="Chapman S."/>
            <person name="Chen Z."/>
            <person name="Engels R."/>
            <person name="Freedman E."/>
            <person name="Gellesch M."/>
            <person name="Goldberg J."/>
            <person name="Griggs A."/>
            <person name="Gujja S."/>
            <person name="Heiman D."/>
            <person name="Hepburn T."/>
            <person name="Howarth C."/>
            <person name="Jen D."/>
            <person name="Larson L."/>
            <person name="Lewis B."/>
            <person name="Mehta T."/>
            <person name="Park D."/>
            <person name="Pearson M."/>
            <person name="Roberts A."/>
            <person name="Saif S."/>
            <person name="Shenoy N."/>
            <person name="Sisk P."/>
            <person name="Stolte C."/>
            <person name="Sykes S."/>
            <person name="Thomson T."/>
            <person name="Walk T."/>
            <person name="White J."/>
            <person name="Yandava C."/>
            <person name="Burger G."/>
            <person name="Gray M.W."/>
            <person name="Holland P.W.H."/>
            <person name="King N."/>
            <person name="Lang F.B.F."/>
            <person name="Roger A.J."/>
            <person name="Ruiz-Trillo I."/>
            <person name="Lander E."/>
            <person name="Nusbaum C."/>
        </authorList>
    </citation>
    <scope>NUCLEOTIDE SEQUENCE [LARGE SCALE GENOMIC DNA]</scope>
    <source>
        <strain evidence="12 13">DAOM BR117</strain>
    </source>
</reference>